<organism evidence="1 2">
    <name type="scientific">Ladona fulva</name>
    <name type="common">Scarce chaser dragonfly</name>
    <name type="synonym">Libellula fulva</name>
    <dbReference type="NCBI Taxonomy" id="123851"/>
    <lineage>
        <taxon>Eukaryota</taxon>
        <taxon>Metazoa</taxon>
        <taxon>Ecdysozoa</taxon>
        <taxon>Arthropoda</taxon>
        <taxon>Hexapoda</taxon>
        <taxon>Insecta</taxon>
        <taxon>Pterygota</taxon>
        <taxon>Palaeoptera</taxon>
        <taxon>Odonata</taxon>
        <taxon>Epiprocta</taxon>
        <taxon>Anisoptera</taxon>
        <taxon>Libelluloidea</taxon>
        <taxon>Libellulidae</taxon>
        <taxon>Ladona</taxon>
    </lineage>
</organism>
<protein>
    <submittedName>
        <fullName evidence="1">Uncharacterized protein</fullName>
    </submittedName>
</protein>
<evidence type="ECO:0000313" key="2">
    <source>
        <dbReference type="Proteomes" id="UP000792457"/>
    </source>
</evidence>
<name>A0A8K0K2R8_LADFU</name>
<accession>A0A8K0K2R8</accession>
<keyword evidence="2" id="KW-1185">Reference proteome</keyword>
<dbReference type="OrthoDB" id="98591at2759"/>
<proteinExistence type="predicted"/>
<dbReference type="AlphaFoldDB" id="A0A8K0K2R8"/>
<dbReference type="Proteomes" id="UP000792457">
    <property type="component" value="Unassembled WGS sequence"/>
</dbReference>
<comment type="caution">
    <text evidence="1">The sequence shown here is derived from an EMBL/GenBank/DDBJ whole genome shotgun (WGS) entry which is preliminary data.</text>
</comment>
<gene>
    <name evidence="1" type="ORF">J437_LFUL005670</name>
</gene>
<dbReference type="EMBL" id="KZ308304">
    <property type="protein sequence ID" value="KAG8226913.1"/>
    <property type="molecule type" value="Genomic_DNA"/>
</dbReference>
<reference evidence="1" key="1">
    <citation type="submission" date="2013-04" db="EMBL/GenBank/DDBJ databases">
        <authorList>
            <person name="Qu J."/>
            <person name="Murali S.C."/>
            <person name="Bandaranaike D."/>
            <person name="Bellair M."/>
            <person name="Blankenburg K."/>
            <person name="Chao H."/>
            <person name="Dinh H."/>
            <person name="Doddapaneni H."/>
            <person name="Downs B."/>
            <person name="Dugan-Rocha S."/>
            <person name="Elkadiri S."/>
            <person name="Gnanaolivu R.D."/>
            <person name="Hernandez B."/>
            <person name="Javaid M."/>
            <person name="Jayaseelan J.C."/>
            <person name="Lee S."/>
            <person name="Li M."/>
            <person name="Ming W."/>
            <person name="Munidasa M."/>
            <person name="Muniz J."/>
            <person name="Nguyen L."/>
            <person name="Ongeri F."/>
            <person name="Osuji N."/>
            <person name="Pu L.-L."/>
            <person name="Puazo M."/>
            <person name="Qu C."/>
            <person name="Quiroz J."/>
            <person name="Raj R."/>
            <person name="Weissenberger G."/>
            <person name="Xin Y."/>
            <person name="Zou X."/>
            <person name="Han Y."/>
            <person name="Richards S."/>
            <person name="Worley K."/>
            <person name="Muzny D."/>
            <person name="Gibbs R."/>
        </authorList>
    </citation>
    <scope>NUCLEOTIDE SEQUENCE</scope>
    <source>
        <strain evidence="1">Sampled in the wild</strain>
    </source>
</reference>
<reference evidence="1" key="2">
    <citation type="submission" date="2017-10" db="EMBL/GenBank/DDBJ databases">
        <title>Ladona fulva Genome sequencing and assembly.</title>
        <authorList>
            <person name="Murali S."/>
            <person name="Richards S."/>
            <person name="Bandaranaike D."/>
            <person name="Bellair M."/>
            <person name="Blankenburg K."/>
            <person name="Chao H."/>
            <person name="Dinh H."/>
            <person name="Doddapaneni H."/>
            <person name="Dugan-Rocha S."/>
            <person name="Elkadiri S."/>
            <person name="Gnanaolivu R."/>
            <person name="Hernandez B."/>
            <person name="Skinner E."/>
            <person name="Javaid M."/>
            <person name="Lee S."/>
            <person name="Li M."/>
            <person name="Ming W."/>
            <person name="Munidasa M."/>
            <person name="Muniz J."/>
            <person name="Nguyen L."/>
            <person name="Hughes D."/>
            <person name="Osuji N."/>
            <person name="Pu L.-L."/>
            <person name="Puazo M."/>
            <person name="Qu C."/>
            <person name="Quiroz J."/>
            <person name="Raj R."/>
            <person name="Weissenberger G."/>
            <person name="Xin Y."/>
            <person name="Zou X."/>
            <person name="Han Y."/>
            <person name="Worley K."/>
            <person name="Muzny D."/>
            <person name="Gibbs R."/>
        </authorList>
    </citation>
    <scope>NUCLEOTIDE SEQUENCE</scope>
    <source>
        <strain evidence="1">Sampled in the wild</strain>
    </source>
</reference>
<sequence length="106" mass="11967">MASAILVRERSQLERERVCTRCEKQAQRESLDYRCSGHGVGADEIYPEDQEEGGEEFLRSLRKRGARPTRWSALSSPHCHGKWIRVSATQGNEPCPCSGGPDYIFV</sequence>
<evidence type="ECO:0000313" key="1">
    <source>
        <dbReference type="EMBL" id="KAG8226913.1"/>
    </source>
</evidence>